<dbReference type="PROSITE" id="PS00584">
    <property type="entry name" value="PFKB_KINASES_2"/>
    <property type="match status" value="1"/>
</dbReference>
<protein>
    <submittedName>
        <fullName evidence="7">Carbohydrate kinase</fullName>
    </submittedName>
</protein>
<comment type="caution">
    <text evidence="7">The sequence shown here is derived from an EMBL/GenBank/DDBJ whole genome shotgun (WGS) entry which is preliminary data.</text>
</comment>
<comment type="similarity">
    <text evidence="1">Belongs to the carbohydrate kinase PfkB family.</text>
</comment>
<organism evidence="7 8">
    <name type="scientific">Litorivita pollutaquae</name>
    <dbReference type="NCBI Taxonomy" id="2200892"/>
    <lineage>
        <taxon>Bacteria</taxon>
        <taxon>Pseudomonadati</taxon>
        <taxon>Pseudomonadota</taxon>
        <taxon>Alphaproteobacteria</taxon>
        <taxon>Rhodobacterales</taxon>
        <taxon>Paracoccaceae</taxon>
        <taxon>Litorivita</taxon>
    </lineage>
</organism>
<name>A0A2V4MQQ4_9RHOB</name>
<evidence type="ECO:0000256" key="3">
    <source>
        <dbReference type="ARBA" id="ARBA00022741"/>
    </source>
</evidence>
<evidence type="ECO:0000256" key="1">
    <source>
        <dbReference type="ARBA" id="ARBA00010688"/>
    </source>
</evidence>
<dbReference type="GO" id="GO:0016301">
    <property type="term" value="F:kinase activity"/>
    <property type="evidence" value="ECO:0007669"/>
    <property type="project" value="UniProtKB-KW"/>
</dbReference>
<dbReference type="CDD" id="cd01167">
    <property type="entry name" value="bac_FRK"/>
    <property type="match status" value="1"/>
</dbReference>
<dbReference type="Gene3D" id="3.40.1190.20">
    <property type="match status" value="1"/>
</dbReference>
<dbReference type="Pfam" id="PF00294">
    <property type="entry name" value="PfkB"/>
    <property type="match status" value="1"/>
</dbReference>
<dbReference type="InterPro" id="IPR029056">
    <property type="entry name" value="Ribokinase-like"/>
</dbReference>
<dbReference type="RefSeq" id="WP_110794667.1">
    <property type="nucleotide sequence ID" value="NZ_KZ826481.1"/>
</dbReference>
<keyword evidence="3" id="KW-0547">Nucleotide-binding</keyword>
<dbReference type="GO" id="GO:0005524">
    <property type="term" value="F:ATP binding"/>
    <property type="evidence" value="ECO:0007669"/>
    <property type="project" value="UniProtKB-KW"/>
</dbReference>
<evidence type="ECO:0000313" key="8">
    <source>
        <dbReference type="Proteomes" id="UP000248012"/>
    </source>
</evidence>
<dbReference type="Proteomes" id="UP000248012">
    <property type="component" value="Unassembled WGS sequence"/>
</dbReference>
<feature type="domain" description="Carbohydrate kinase PfkB" evidence="6">
    <location>
        <begin position="2"/>
        <end position="307"/>
    </location>
</feature>
<dbReference type="SUPFAM" id="SSF53613">
    <property type="entry name" value="Ribokinase-like"/>
    <property type="match status" value="1"/>
</dbReference>
<accession>A0A2V4MQQ4</accession>
<dbReference type="OrthoDB" id="9795789at2"/>
<keyword evidence="8" id="KW-1185">Reference proteome</keyword>
<dbReference type="AlphaFoldDB" id="A0A2V4MQQ4"/>
<keyword evidence="2" id="KW-0808">Transferase</keyword>
<evidence type="ECO:0000259" key="6">
    <source>
        <dbReference type="Pfam" id="PF00294"/>
    </source>
</evidence>
<reference evidence="7 8" key="1">
    <citation type="submission" date="2018-05" db="EMBL/GenBank/DDBJ databases">
        <title>Oceanovita maritima gen. nov., sp. nov., a marine bacterium in the family Rhodobacteraceae isolated from surface seawater of Lundu port Xiamen, China.</title>
        <authorList>
            <person name="Hetharua B.H."/>
            <person name="Min D."/>
            <person name="Liao H."/>
            <person name="Tian Y."/>
        </authorList>
    </citation>
    <scope>NUCLEOTIDE SEQUENCE [LARGE SCALE GENOMIC DNA]</scope>
    <source>
        <strain evidence="7 8">FSX-11</strain>
    </source>
</reference>
<dbReference type="InterPro" id="IPR002173">
    <property type="entry name" value="Carboh/pur_kinase_PfkB_CS"/>
</dbReference>
<keyword evidence="5" id="KW-0067">ATP-binding</keyword>
<dbReference type="EMBL" id="QFVT01000002">
    <property type="protein sequence ID" value="PYC49091.1"/>
    <property type="molecule type" value="Genomic_DNA"/>
</dbReference>
<evidence type="ECO:0000313" key="7">
    <source>
        <dbReference type="EMBL" id="PYC49091.1"/>
    </source>
</evidence>
<evidence type="ECO:0000256" key="5">
    <source>
        <dbReference type="ARBA" id="ARBA00022840"/>
    </source>
</evidence>
<evidence type="ECO:0000256" key="2">
    <source>
        <dbReference type="ARBA" id="ARBA00022679"/>
    </source>
</evidence>
<dbReference type="PANTHER" id="PTHR43085:SF1">
    <property type="entry name" value="PSEUDOURIDINE KINASE-RELATED"/>
    <property type="match status" value="1"/>
</dbReference>
<evidence type="ECO:0000256" key="4">
    <source>
        <dbReference type="ARBA" id="ARBA00022777"/>
    </source>
</evidence>
<proteinExistence type="inferred from homology"/>
<keyword evidence="4 7" id="KW-0418">Kinase</keyword>
<dbReference type="InterPro" id="IPR011611">
    <property type="entry name" value="PfkB_dom"/>
</dbReference>
<gene>
    <name evidence="7" type="ORF">DI396_03280</name>
</gene>
<dbReference type="InterPro" id="IPR050306">
    <property type="entry name" value="PfkB_Carbo_kinase"/>
</dbReference>
<sequence>MILCCGEALIDMIPTPSAADTTVMGYVPHAGGAIFNTAIALGRLGCATSMITGLSSDMFGAQLLQALETSQVATNLAVISARPTTLAFVTLSDGQARYTFYDENTAGREVKPAQMPALPDAARVVYFGGISLCNLPAAEAYVGFAESAQAAGRVVMLDPNIRGSFIRDPQAYRARLKRAIATSDIIKVSDEDLAWIYPDAPSIESALDRLLETGPVVTVLTKGSAGALARWRDGRNIDVAAPSATVVDTVGAGDTFNAGLLAALNRHGGLSRAELETMETAAFAAALGFGTKIAAVTVSRAGANPPWQHELT</sequence>
<dbReference type="PANTHER" id="PTHR43085">
    <property type="entry name" value="HEXOKINASE FAMILY MEMBER"/>
    <property type="match status" value="1"/>
</dbReference>